<dbReference type="InterPro" id="IPR001173">
    <property type="entry name" value="Glyco_trans_2-like"/>
</dbReference>
<keyword evidence="3" id="KW-1003">Cell membrane</keyword>
<dbReference type="PANTHER" id="PTHR10859:SF105">
    <property type="entry name" value="DOLICHYL-PHOSPHATE BETA-D-MANNOSYLTRANSFERASE"/>
    <property type="match status" value="1"/>
</dbReference>
<comment type="subcellular location">
    <subcellularLocation>
        <location evidence="1">Cell membrane</location>
        <topology evidence="1">Multi-pass membrane protein</topology>
    </subcellularLocation>
</comment>
<dbReference type="CDD" id="cd04188">
    <property type="entry name" value="DPG_synthase"/>
    <property type="match status" value="1"/>
</dbReference>
<evidence type="ECO:0000313" key="11">
    <source>
        <dbReference type="EMBL" id="MFC4360028.1"/>
    </source>
</evidence>
<dbReference type="Gene3D" id="3.90.550.10">
    <property type="entry name" value="Spore Coat Polysaccharide Biosynthesis Protein SpsA, Chain A"/>
    <property type="match status" value="1"/>
</dbReference>
<evidence type="ECO:0000313" key="12">
    <source>
        <dbReference type="Proteomes" id="UP001595921"/>
    </source>
</evidence>
<dbReference type="GO" id="GO:0016757">
    <property type="term" value="F:glycosyltransferase activity"/>
    <property type="evidence" value="ECO:0007669"/>
    <property type="project" value="UniProtKB-KW"/>
</dbReference>
<dbReference type="PANTHER" id="PTHR10859">
    <property type="entry name" value="GLYCOSYL TRANSFERASE"/>
    <property type="match status" value="1"/>
</dbReference>
<evidence type="ECO:0000256" key="9">
    <source>
        <dbReference type="SAM" id="Phobius"/>
    </source>
</evidence>
<dbReference type="Pfam" id="PF00535">
    <property type="entry name" value="Glycos_transf_2"/>
    <property type="match status" value="1"/>
</dbReference>
<evidence type="ECO:0000256" key="8">
    <source>
        <dbReference type="ARBA" id="ARBA00023136"/>
    </source>
</evidence>
<accession>A0ABD5PGW9</accession>
<keyword evidence="6 9" id="KW-0812">Transmembrane</keyword>
<name>A0ABD5PGW9_9EURY</name>
<evidence type="ECO:0000256" key="7">
    <source>
        <dbReference type="ARBA" id="ARBA00022989"/>
    </source>
</evidence>
<proteinExistence type="inferred from homology"/>
<evidence type="ECO:0000259" key="10">
    <source>
        <dbReference type="Pfam" id="PF00535"/>
    </source>
</evidence>
<gene>
    <name evidence="11" type="ORF">ACFO0N_18930</name>
</gene>
<keyword evidence="12" id="KW-1185">Reference proteome</keyword>
<feature type="transmembrane region" description="Helical" evidence="9">
    <location>
        <begin position="381"/>
        <end position="400"/>
    </location>
</feature>
<feature type="transmembrane region" description="Helical" evidence="9">
    <location>
        <begin position="559"/>
        <end position="583"/>
    </location>
</feature>
<dbReference type="RefSeq" id="WP_267623275.1">
    <property type="nucleotide sequence ID" value="NZ_JAODIW010000008.1"/>
</dbReference>
<comment type="similarity">
    <text evidence="2">Belongs to the glycosyltransferase 2 family.</text>
</comment>
<keyword evidence="5" id="KW-0808">Transferase</keyword>
<dbReference type="InterPro" id="IPR029044">
    <property type="entry name" value="Nucleotide-diphossugar_trans"/>
</dbReference>
<protein>
    <submittedName>
        <fullName evidence="11">Flippase-like domain-containing protein</fullName>
    </submittedName>
</protein>
<evidence type="ECO:0000256" key="4">
    <source>
        <dbReference type="ARBA" id="ARBA00022676"/>
    </source>
</evidence>
<evidence type="ECO:0000256" key="2">
    <source>
        <dbReference type="ARBA" id="ARBA00006739"/>
    </source>
</evidence>
<dbReference type="EMBL" id="JBHSDS010000010">
    <property type="protein sequence ID" value="MFC4360028.1"/>
    <property type="molecule type" value="Genomic_DNA"/>
</dbReference>
<feature type="transmembrane region" description="Helical" evidence="9">
    <location>
        <begin position="427"/>
        <end position="448"/>
    </location>
</feature>
<dbReference type="Pfam" id="PF03706">
    <property type="entry name" value="LPG_synthase_TM"/>
    <property type="match status" value="1"/>
</dbReference>
<dbReference type="AlphaFoldDB" id="A0ABD5PGW9"/>
<evidence type="ECO:0000256" key="1">
    <source>
        <dbReference type="ARBA" id="ARBA00004651"/>
    </source>
</evidence>
<keyword evidence="8 9" id="KW-0472">Membrane</keyword>
<comment type="caution">
    <text evidence="11">The sequence shown here is derived from an EMBL/GenBank/DDBJ whole genome shotgun (WGS) entry which is preliminary data.</text>
</comment>
<evidence type="ECO:0000256" key="5">
    <source>
        <dbReference type="ARBA" id="ARBA00022679"/>
    </source>
</evidence>
<feature type="domain" description="Glycosyltransferase 2-like" evidence="10">
    <location>
        <begin position="23"/>
        <end position="190"/>
    </location>
</feature>
<sequence length="629" mass="66802">MSGPAAAADAPEARRSPASVEVSVVLPAYNEAQTIEGTVRETLSTLSRFLPSGSFEVMVAEDGCDDATPDIAGRLAAEDARVRHFHSDERLGRGGALERAFAAADGDVLVYFDTDLATDMRHLEELVETVRSGEADVATGSRWMPGRTADRPPKRGVPSRVYNGFVRLFLRSSLRDHQCGFKAVSREAFEVLHHDIRDNHWFWDTELLVRAQRRGYRVAEFPVDWTPKGDTKVDLVRDVLGMGSQVLRTWWELSVQPRITRKVSMAVGILMTVVAVGLMTLYIDFEQVVARASEADPALIAGAALVYLFSWPLRGTRYRDILSELGYRESVGFLTGAIFISQTGNLVFPARAGDAVRAYVVKARRRIPYASGFASLAAERVFDLLSLVALAGLVFVGLVATGRTTELIVGITGSGTVGDVDKNAARVAAGVAAFVGVAAVGAVVAIVASARSERNLVRPVVARLSDDSYADMVAGVVERFVGDLQRAAGTPGAFARVGLSSLAIWTLDVLTAFLVLLAFGIPAGVPLGYLLAVSFFAVSVGNLAKVLPLSPGGIGLYEAAFTVLVVVLVPAISPAVVVGAAFVDHAVKNLVTLAGGVVSMASLNVSLTTAVDESADVGERVEGAESAQD</sequence>
<feature type="transmembrane region" description="Helical" evidence="9">
    <location>
        <begin position="295"/>
        <end position="313"/>
    </location>
</feature>
<dbReference type="GO" id="GO:0005886">
    <property type="term" value="C:plasma membrane"/>
    <property type="evidence" value="ECO:0007669"/>
    <property type="project" value="UniProtKB-SubCell"/>
</dbReference>
<keyword evidence="7 9" id="KW-1133">Transmembrane helix</keyword>
<feature type="transmembrane region" description="Helical" evidence="9">
    <location>
        <begin position="263"/>
        <end position="283"/>
    </location>
</feature>
<dbReference type="InterPro" id="IPR035518">
    <property type="entry name" value="DPG_synthase"/>
</dbReference>
<organism evidence="11 12">
    <name type="scientific">Halobium salinum</name>
    <dbReference type="NCBI Taxonomy" id="1364940"/>
    <lineage>
        <taxon>Archaea</taxon>
        <taxon>Methanobacteriati</taxon>
        <taxon>Methanobacteriota</taxon>
        <taxon>Stenosarchaea group</taxon>
        <taxon>Halobacteria</taxon>
        <taxon>Halobacteriales</taxon>
        <taxon>Haloferacaceae</taxon>
        <taxon>Halobium</taxon>
    </lineage>
</organism>
<dbReference type="InterPro" id="IPR022791">
    <property type="entry name" value="L-PG_synthase/AglD"/>
</dbReference>
<evidence type="ECO:0000256" key="3">
    <source>
        <dbReference type="ARBA" id="ARBA00022475"/>
    </source>
</evidence>
<evidence type="ECO:0000256" key="6">
    <source>
        <dbReference type="ARBA" id="ARBA00022692"/>
    </source>
</evidence>
<dbReference type="NCBIfam" id="TIGR00374">
    <property type="entry name" value="flippase-like domain"/>
    <property type="match status" value="1"/>
</dbReference>
<keyword evidence="4" id="KW-0328">Glycosyltransferase</keyword>
<reference evidence="11 12" key="1">
    <citation type="journal article" date="2019" name="Int. J. Syst. Evol. Microbiol.">
        <title>The Global Catalogue of Microorganisms (GCM) 10K type strain sequencing project: providing services to taxonomists for standard genome sequencing and annotation.</title>
        <authorList>
            <consortium name="The Broad Institute Genomics Platform"/>
            <consortium name="The Broad Institute Genome Sequencing Center for Infectious Disease"/>
            <person name="Wu L."/>
            <person name="Ma J."/>
        </authorList>
    </citation>
    <scope>NUCLEOTIDE SEQUENCE [LARGE SCALE GENOMIC DNA]</scope>
    <source>
        <strain evidence="11 12">CGMCC 1.12553</strain>
    </source>
</reference>
<dbReference type="SUPFAM" id="SSF53448">
    <property type="entry name" value="Nucleotide-diphospho-sugar transferases"/>
    <property type="match status" value="1"/>
</dbReference>
<dbReference type="Proteomes" id="UP001595921">
    <property type="component" value="Unassembled WGS sequence"/>
</dbReference>